<feature type="region of interest" description="Disordered" evidence="1">
    <location>
        <begin position="245"/>
        <end position="274"/>
    </location>
</feature>
<dbReference type="PANTHER" id="PTHR22911:SF137">
    <property type="entry name" value="SOLUTE CARRIER FAMILY 35 MEMBER G2-RELATED"/>
    <property type="match status" value="1"/>
</dbReference>
<dbReference type="InterPro" id="IPR000620">
    <property type="entry name" value="EamA_dom"/>
</dbReference>
<evidence type="ECO:0000256" key="2">
    <source>
        <dbReference type="SAM" id="Phobius"/>
    </source>
</evidence>
<feature type="transmembrane region" description="Helical" evidence="2">
    <location>
        <begin position="346"/>
        <end position="362"/>
    </location>
</feature>
<dbReference type="InParanoid" id="Q7UYS1"/>
<organism evidence="4 5">
    <name type="scientific">Rhodopirellula baltica (strain DSM 10527 / NCIMB 13988 / SH1)</name>
    <dbReference type="NCBI Taxonomy" id="243090"/>
    <lineage>
        <taxon>Bacteria</taxon>
        <taxon>Pseudomonadati</taxon>
        <taxon>Planctomycetota</taxon>
        <taxon>Planctomycetia</taxon>
        <taxon>Pirellulales</taxon>
        <taxon>Pirellulaceae</taxon>
        <taxon>Rhodopirellula</taxon>
    </lineage>
</organism>
<sequence>MPSCVAFVTPANKPARSTLPMEWMLMALVSAGLLGVYDLAKKLAARENAVPMVLFASACVATAIWGPLLIAQQFTGDAFPIEFLKVQPLTWTDHGKLLAKSVLVGASWTLALFALKHLPLSIAAPIRSTSPVWTIVIAIGVLGERPAMMQWAGIAIVVASFWLFSTLGKSEGIKFTTNRWVGCMLIATLLGSFSSIYDKYLLQGAGYSPATVQAWFTIYMLPVMTPLALHWWFNRRRIAPRGENVDRATSEDLSPTETASKTTARSSTIGTARGTIPGSSTSKFEFRTAVWCISPLLLAADMVYFTAMANPDAMVSVISTLRRCSVVVALVLGASRLGEVNLQRKAFCVAGILLGAAMILLGK</sequence>
<dbReference type="HOGENOM" id="CLU_080933_0_0_0"/>
<dbReference type="EMBL" id="BX294133">
    <property type="protein sequence ID" value="CAD71570.1"/>
    <property type="molecule type" value="Genomic_DNA"/>
</dbReference>
<proteinExistence type="predicted"/>
<accession>Q7UYS1</accession>
<dbReference type="GO" id="GO:0016020">
    <property type="term" value="C:membrane"/>
    <property type="evidence" value="ECO:0000318"/>
    <property type="project" value="GO_Central"/>
</dbReference>
<protein>
    <recommendedName>
        <fullName evidence="3">EamA domain-containing protein</fullName>
    </recommendedName>
</protein>
<keyword evidence="2" id="KW-0812">Transmembrane</keyword>
<evidence type="ECO:0000313" key="4">
    <source>
        <dbReference type="EMBL" id="CAD71570.1"/>
    </source>
</evidence>
<dbReference type="InterPro" id="IPR037185">
    <property type="entry name" value="EmrE-like"/>
</dbReference>
<keyword evidence="5" id="KW-1185">Reference proteome</keyword>
<dbReference type="PANTHER" id="PTHR22911">
    <property type="entry name" value="ACYL-MALONYL CONDENSING ENZYME-RELATED"/>
    <property type="match status" value="1"/>
</dbReference>
<feature type="transmembrane region" description="Helical" evidence="2">
    <location>
        <begin position="148"/>
        <end position="168"/>
    </location>
</feature>
<dbReference type="PATRIC" id="fig|243090.15.peg.212"/>
<dbReference type="STRING" id="243090.RB418"/>
<dbReference type="Pfam" id="PF00892">
    <property type="entry name" value="EamA"/>
    <property type="match status" value="1"/>
</dbReference>
<feature type="transmembrane region" description="Helical" evidence="2">
    <location>
        <begin position="212"/>
        <end position="233"/>
    </location>
</feature>
<dbReference type="Proteomes" id="UP000001025">
    <property type="component" value="Chromosome"/>
</dbReference>
<dbReference type="KEGG" id="rba:RB418"/>
<feature type="transmembrane region" description="Helical" evidence="2">
    <location>
        <begin position="23"/>
        <end position="40"/>
    </location>
</feature>
<dbReference type="EnsemblBacteria" id="CAD71570">
    <property type="protein sequence ID" value="CAD71570"/>
    <property type="gene ID" value="RB418"/>
</dbReference>
<dbReference type="SUPFAM" id="SSF103481">
    <property type="entry name" value="Multidrug resistance efflux transporter EmrE"/>
    <property type="match status" value="1"/>
</dbReference>
<feature type="compositionally biased region" description="Polar residues" evidence="1">
    <location>
        <begin position="251"/>
        <end position="270"/>
    </location>
</feature>
<evidence type="ECO:0000256" key="1">
    <source>
        <dbReference type="SAM" id="MobiDB-lite"/>
    </source>
</evidence>
<gene>
    <name evidence="4" type="ordered locus">RB418</name>
</gene>
<dbReference type="eggNOG" id="COG2510">
    <property type="taxonomic scope" value="Bacteria"/>
</dbReference>
<dbReference type="AlphaFoldDB" id="Q7UYS1"/>
<evidence type="ECO:0000313" key="5">
    <source>
        <dbReference type="Proteomes" id="UP000001025"/>
    </source>
</evidence>
<reference evidence="4 5" key="1">
    <citation type="journal article" date="2003" name="Proc. Natl. Acad. Sci. U.S.A.">
        <title>Complete genome sequence of the marine planctomycete Pirellula sp. strain 1.</title>
        <authorList>
            <person name="Gloeckner F.O."/>
            <person name="Kube M."/>
            <person name="Bauer M."/>
            <person name="Teeling H."/>
            <person name="Lombardot T."/>
            <person name="Ludwig W."/>
            <person name="Gade D."/>
            <person name="Beck A."/>
            <person name="Borzym K."/>
            <person name="Heitmann K."/>
            <person name="Rabus R."/>
            <person name="Schlesner H."/>
            <person name="Amann R."/>
            <person name="Reinhardt R."/>
        </authorList>
    </citation>
    <scope>NUCLEOTIDE SEQUENCE [LARGE SCALE GENOMIC DNA]</scope>
    <source>
        <strain evidence="5">DSM 10527 / NCIMB 13988 / SH1</strain>
    </source>
</reference>
<evidence type="ECO:0000259" key="3">
    <source>
        <dbReference type="Pfam" id="PF00892"/>
    </source>
</evidence>
<keyword evidence="2" id="KW-1133">Transmembrane helix</keyword>
<dbReference type="Gene3D" id="1.10.3730.20">
    <property type="match status" value="1"/>
</dbReference>
<feature type="domain" description="EamA" evidence="3">
    <location>
        <begin position="23"/>
        <end position="165"/>
    </location>
</feature>
<dbReference type="TCDB" id="2.A.7.3.45">
    <property type="family name" value="the drug/metabolite transporter (dmt) superfamily"/>
</dbReference>
<name>Q7UYS1_RHOBA</name>
<keyword evidence="2" id="KW-0472">Membrane</keyword>
<feature type="transmembrane region" description="Helical" evidence="2">
    <location>
        <begin position="180"/>
        <end position="197"/>
    </location>
</feature>
<feature type="transmembrane region" description="Helical" evidence="2">
    <location>
        <begin position="52"/>
        <end position="70"/>
    </location>
</feature>
<dbReference type="OrthoDB" id="244774at2"/>